<keyword evidence="1" id="KW-0812">Transmembrane</keyword>
<accession>A0A6A6TWE3</accession>
<proteinExistence type="predicted"/>
<evidence type="ECO:0000256" key="1">
    <source>
        <dbReference type="SAM" id="Phobius"/>
    </source>
</evidence>
<gene>
    <name evidence="2" type="ORF">BT63DRAFT_430313</name>
</gene>
<dbReference type="Proteomes" id="UP000799302">
    <property type="component" value="Unassembled WGS sequence"/>
</dbReference>
<dbReference type="AlphaFoldDB" id="A0A6A6TWE3"/>
<organism evidence="2 3">
    <name type="scientific">Microthyrium microscopicum</name>
    <dbReference type="NCBI Taxonomy" id="703497"/>
    <lineage>
        <taxon>Eukaryota</taxon>
        <taxon>Fungi</taxon>
        <taxon>Dikarya</taxon>
        <taxon>Ascomycota</taxon>
        <taxon>Pezizomycotina</taxon>
        <taxon>Dothideomycetes</taxon>
        <taxon>Dothideomycetes incertae sedis</taxon>
        <taxon>Microthyriales</taxon>
        <taxon>Microthyriaceae</taxon>
        <taxon>Microthyrium</taxon>
    </lineage>
</organism>
<keyword evidence="3" id="KW-1185">Reference proteome</keyword>
<dbReference type="OrthoDB" id="5227396at2759"/>
<name>A0A6A6TWE3_9PEZI</name>
<reference evidence="2" key="1">
    <citation type="journal article" date="2020" name="Stud. Mycol.">
        <title>101 Dothideomycetes genomes: a test case for predicting lifestyles and emergence of pathogens.</title>
        <authorList>
            <person name="Haridas S."/>
            <person name="Albert R."/>
            <person name="Binder M."/>
            <person name="Bloem J."/>
            <person name="Labutti K."/>
            <person name="Salamov A."/>
            <person name="Andreopoulos B."/>
            <person name="Baker S."/>
            <person name="Barry K."/>
            <person name="Bills G."/>
            <person name="Bluhm B."/>
            <person name="Cannon C."/>
            <person name="Castanera R."/>
            <person name="Culley D."/>
            <person name="Daum C."/>
            <person name="Ezra D."/>
            <person name="Gonzalez J."/>
            <person name="Henrissat B."/>
            <person name="Kuo A."/>
            <person name="Liang C."/>
            <person name="Lipzen A."/>
            <person name="Lutzoni F."/>
            <person name="Magnuson J."/>
            <person name="Mondo S."/>
            <person name="Nolan M."/>
            <person name="Ohm R."/>
            <person name="Pangilinan J."/>
            <person name="Park H.-J."/>
            <person name="Ramirez L."/>
            <person name="Alfaro M."/>
            <person name="Sun H."/>
            <person name="Tritt A."/>
            <person name="Yoshinaga Y."/>
            <person name="Zwiers L.-H."/>
            <person name="Turgeon B."/>
            <person name="Goodwin S."/>
            <person name="Spatafora J."/>
            <person name="Crous P."/>
            <person name="Grigoriev I."/>
        </authorList>
    </citation>
    <scope>NUCLEOTIDE SEQUENCE</scope>
    <source>
        <strain evidence="2">CBS 115976</strain>
    </source>
</reference>
<feature type="transmembrane region" description="Helical" evidence="1">
    <location>
        <begin position="86"/>
        <end position="103"/>
    </location>
</feature>
<dbReference type="EMBL" id="MU004245">
    <property type="protein sequence ID" value="KAF2663467.1"/>
    <property type="molecule type" value="Genomic_DNA"/>
</dbReference>
<keyword evidence="1" id="KW-1133">Transmembrane helix</keyword>
<sequence>MLDMFLGGPIFVIGLYFQWHISSILRPFVISIPTGLGDTNIQGGRVNNSQHWVYLYQPDDYWKFIAAEIGTLAIMYQLNSEMVRQILGCLIFAVLWAIGWFSSPEESKRWVWAQVKEIWLWMAVSQVMNASQTRRRR</sequence>
<evidence type="ECO:0000313" key="3">
    <source>
        <dbReference type="Proteomes" id="UP000799302"/>
    </source>
</evidence>
<protein>
    <submittedName>
        <fullName evidence="2">Uncharacterized protein</fullName>
    </submittedName>
</protein>
<evidence type="ECO:0000313" key="2">
    <source>
        <dbReference type="EMBL" id="KAF2663467.1"/>
    </source>
</evidence>
<keyword evidence="1" id="KW-0472">Membrane</keyword>